<dbReference type="PANTHER" id="PTHR31944">
    <property type="entry name" value="HEME-RESPONSIVE ZINC FINGER TRANSCRIPTION FACTOR HAP1"/>
    <property type="match status" value="1"/>
</dbReference>
<keyword evidence="2" id="KW-0862">Zinc</keyword>
<dbReference type="RefSeq" id="XP_056574413.1">
    <property type="nucleotide sequence ID" value="XM_056728598.1"/>
</dbReference>
<accession>A0A9W9R9X5</accession>
<dbReference type="PANTHER" id="PTHR31944:SF131">
    <property type="entry name" value="HEME-RESPONSIVE ZINC FINGER TRANSCRIPTION FACTOR HAP1"/>
    <property type="match status" value="1"/>
</dbReference>
<dbReference type="InterPro" id="IPR051430">
    <property type="entry name" value="Fungal_TF_Env_Response"/>
</dbReference>
<keyword evidence="9" id="KW-1185">Reference proteome</keyword>
<dbReference type="GeneID" id="81467781"/>
<evidence type="ECO:0000256" key="1">
    <source>
        <dbReference type="ARBA" id="ARBA00022723"/>
    </source>
</evidence>
<keyword evidence="5" id="KW-0804">Transcription</keyword>
<comment type="caution">
    <text evidence="8">The sequence shown here is derived from an EMBL/GenBank/DDBJ whole genome shotgun (WGS) entry which is preliminary data.</text>
</comment>
<name>A0A9W9R9X5_9EURO</name>
<evidence type="ECO:0000256" key="6">
    <source>
        <dbReference type="ARBA" id="ARBA00023242"/>
    </source>
</evidence>
<protein>
    <submittedName>
        <fullName evidence="8">Fungal-specific transcription factor domain-containing protein</fullName>
    </submittedName>
</protein>
<evidence type="ECO:0000256" key="5">
    <source>
        <dbReference type="ARBA" id="ARBA00023163"/>
    </source>
</evidence>
<dbReference type="GO" id="GO:0006351">
    <property type="term" value="P:DNA-templated transcription"/>
    <property type="evidence" value="ECO:0007669"/>
    <property type="project" value="InterPro"/>
</dbReference>
<keyword evidence="4" id="KW-0238">DNA-binding</keyword>
<dbReference type="AlphaFoldDB" id="A0A9W9R9X5"/>
<evidence type="ECO:0000313" key="8">
    <source>
        <dbReference type="EMBL" id="KAJ5356266.1"/>
    </source>
</evidence>
<evidence type="ECO:0000313" key="9">
    <source>
        <dbReference type="Proteomes" id="UP001147752"/>
    </source>
</evidence>
<feature type="domain" description="Xylanolytic transcriptional activator regulatory" evidence="7">
    <location>
        <begin position="191"/>
        <end position="265"/>
    </location>
</feature>
<reference evidence="8" key="1">
    <citation type="submission" date="2022-12" db="EMBL/GenBank/DDBJ databases">
        <authorList>
            <person name="Petersen C."/>
        </authorList>
    </citation>
    <scope>NUCLEOTIDE SEQUENCE</scope>
    <source>
        <strain evidence="8">IBT 3081</strain>
    </source>
</reference>
<evidence type="ECO:0000256" key="2">
    <source>
        <dbReference type="ARBA" id="ARBA00022833"/>
    </source>
</evidence>
<gene>
    <name evidence="8" type="ORF">N7517_010875</name>
</gene>
<dbReference type="Proteomes" id="UP001147752">
    <property type="component" value="Unassembled WGS sequence"/>
</dbReference>
<dbReference type="InterPro" id="IPR007219">
    <property type="entry name" value="XnlR_reg_dom"/>
</dbReference>
<dbReference type="GO" id="GO:0000978">
    <property type="term" value="F:RNA polymerase II cis-regulatory region sequence-specific DNA binding"/>
    <property type="evidence" value="ECO:0007669"/>
    <property type="project" value="TreeGrafter"/>
</dbReference>
<organism evidence="8 9">
    <name type="scientific">Penicillium concentricum</name>
    <dbReference type="NCBI Taxonomy" id="293559"/>
    <lineage>
        <taxon>Eukaryota</taxon>
        <taxon>Fungi</taxon>
        <taxon>Dikarya</taxon>
        <taxon>Ascomycota</taxon>
        <taxon>Pezizomycotina</taxon>
        <taxon>Eurotiomycetes</taxon>
        <taxon>Eurotiomycetidae</taxon>
        <taxon>Eurotiales</taxon>
        <taxon>Aspergillaceae</taxon>
        <taxon>Penicillium</taxon>
    </lineage>
</organism>
<evidence type="ECO:0000259" key="7">
    <source>
        <dbReference type="SMART" id="SM00906"/>
    </source>
</evidence>
<dbReference type="OrthoDB" id="4337792at2759"/>
<dbReference type="CDD" id="cd12148">
    <property type="entry name" value="fungal_TF_MHR"/>
    <property type="match status" value="1"/>
</dbReference>
<keyword evidence="1" id="KW-0479">Metal-binding</keyword>
<evidence type="ECO:0000256" key="4">
    <source>
        <dbReference type="ARBA" id="ARBA00023125"/>
    </source>
</evidence>
<proteinExistence type="predicted"/>
<dbReference type="GO" id="GO:0001228">
    <property type="term" value="F:DNA-binding transcription activator activity, RNA polymerase II-specific"/>
    <property type="evidence" value="ECO:0007669"/>
    <property type="project" value="TreeGrafter"/>
</dbReference>
<evidence type="ECO:0000256" key="3">
    <source>
        <dbReference type="ARBA" id="ARBA00023015"/>
    </source>
</evidence>
<sequence>MFPDLTAHLQEYQRKKQDISDPEFQEYISTKRMKQAMRRDEIFHIQLDQPLQPTRLEEMIPPREITYQLVNLYISTFECTFRVLHVPHFLAELDEYWNCGGKHSGDAFSGEVFAAKLLVLMSCASCFYGEAVTSADMDHRSLNQKAKSWIQAVVLWIKSMTSYNRLRLDTIQIKCLLLIARQAIAYEGDLAWLSAGSLLRDAITMGLHRDPSNFTRVSHYWAEIRRRLWLTIVELDLQAAISSGTPVAISEDEFDCTPPSNVDDEDVMTDLSSTPPSKPLTVSTRTSFQVLLAKSLSARIKIAKVINRVRLTSDYKEILNLSDALTATLAETLPALQGNYSEQHDTQNSGCDSTFQQSLFTFLIYRSLLALHRPFFLDLGESRNESSLYSRKICVEASMAMLAPLDSFLEYRQAGTVHEKHHAHFSLPFLKGGMFRDDIFHAAVTICFELRLQAQDRSLRPLSGNALGFMEQTTLYQRLALIRSIESTVKYFELKVRTEKQGCKAFMYLHLKKLVLLHLGAVESYYWQMVPISALKSEKKKDVSMVHLFQVYAFQLESSRSLKT</sequence>
<keyword evidence="6" id="KW-0539">Nucleus</keyword>
<reference evidence="8" key="2">
    <citation type="journal article" date="2023" name="IMA Fungus">
        <title>Comparative genomic study of the Penicillium genus elucidates a diverse pangenome and 15 lateral gene transfer events.</title>
        <authorList>
            <person name="Petersen C."/>
            <person name="Sorensen T."/>
            <person name="Nielsen M.R."/>
            <person name="Sondergaard T.E."/>
            <person name="Sorensen J.L."/>
            <person name="Fitzpatrick D.A."/>
            <person name="Frisvad J.C."/>
            <person name="Nielsen K.L."/>
        </authorList>
    </citation>
    <scope>NUCLEOTIDE SEQUENCE</scope>
    <source>
        <strain evidence="8">IBT 3081</strain>
    </source>
</reference>
<dbReference type="GO" id="GO:0005634">
    <property type="term" value="C:nucleus"/>
    <property type="evidence" value="ECO:0007669"/>
    <property type="project" value="TreeGrafter"/>
</dbReference>
<keyword evidence="3" id="KW-0805">Transcription regulation</keyword>
<dbReference type="GO" id="GO:0008270">
    <property type="term" value="F:zinc ion binding"/>
    <property type="evidence" value="ECO:0007669"/>
    <property type="project" value="InterPro"/>
</dbReference>
<dbReference type="EMBL" id="JAPZBT010000006">
    <property type="protein sequence ID" value="KAJ5356266.1"/>
    <property type="molecule type" value="Genomic_DNA"/>
</dbReference>
<dbReference type="Pfam" id="PF04082">
    <property type="entry name" value="Fungal_trans"/>
    <property type="match status" value="1"/>
</dbReference>
<dbReference type="SMART" id="SM00906">
    <property type="entry name" value="Fungal_trans"/>
    <property type="match status" value="1"/>
</dbReference>